<name>G2PNH9_ALLRU</name>
<proteinExistence type="predicted"/>
<dbReference type="EMBL" id="CP002999">
    <property type="protein sequence ID" value="AEM71359.1"/>
    <property type="molecule type" value="Genomic_DNA"/>
</dbReference>
<keyword evidence="2" id="KW-1185">Reference proteome</keyword>
<dbReference type="KEGG" id="mrs:Murru_2321"/>
<organism evidence="1 2">
    <name type="scientific">Allomuricauda ruestringensis (strain DSM 13258 / CIP 107369 / LMG 19739 / B1)</name>
    <name type="common">Muricauda ruestringensis</name>
    <dbReference type="NCBI Taxonomy" id="886377"/>
    <lineage>
        <taxon>Bacteria</taxon>
        <taxon>Pseudomonadati</taxon>
        <taxon>Bacteroidota</taxon>
        <taxon>Flavobacteriia</taxon>
        <taxon>Flavobacteriales</taxon>
        <taxon>Flavobacteriaceae</taxon>
        <taxon>Flagellimonas</taxon>
    </lineage>
</organism>
<dbReference type="OrthoDB" id="9791827at2"/>
<sequence>MKGFLKDLYNKNRTGFLVLRPIVLTYQFFLLKKYLSNEKFILRRFKDNFGYKLNLNEPKTLNEKINWLKLNYENPIGSKLADKYRVREYIKNKIGEEYLVPLAYMTNDPNNIIPENIPDYPVIIKTNHNSSGGIVIKNKKEEIDWKSIQNQLKANLAENYYWMGREMVYKDIEPLVIVEKLLSDRNGNVPYDYKVHCFNGKVQMINVDIDRGTSNQFCNWYDRDWNREPYEWGGRLPNGEFIKPSKTNVDKPKCLDKMIMLSESLSQQFKYLRVDWYVIDNNLYFGELTLYHHSGSKPIYPFEWDVKLGSRLIIS</sequence>
<dbReference type="Proteomes" id="UP000008908">
    <property type="component" value="Chromosome"/>
</dbReference>
<accession>G2PNH9</accession>
<dbReference type="AlphaFoldDB" id="G2PNH9"/>
<dbReference type="Pfam" id="PF14305">
    <property type="entry name" value="ATPgrasp_TupA"/>
    <property type="match status" value="1"/>
</dbReference>
<evidence type="ECO:0000313" key="1">
    <source>
        <dbReference type="EMBL" id="AEM71359.1"/>
    </source>
</evidence>
<dbReference type="InterPro" id="IPR029465">
    <property type="entry name" value="ATPgrasp_TupA"/>
</dbReference>
<dbReference type="HOGENOM" id="CLU_056705_0_0_10"/>
<dbReference type="SUPFAM" id="SSF56059">
    <property type="entry name" value="Glutathione synthetase ATP-binding domain-like"/>
    <property type="match status" value="1"/>
</dbReference>
<dbReference type="STRING" id="886377.Murru_2321"/>
<dbReference type="eggNOG" id="COG3307">
    <property type="taxonomic scope" value="Bacteria"/>
</dbReference>
<evidence type="ECO:0000313" key="2">
    <source>
        <dbReference type="Proteomes" id="UP000008908"/>
    </source>
</evidence>
<reference evidence="2" key="1">
    <citation type="submission" date="2011-08" db="EMBL/GenBank/DDBJ databases">
        <title>The complete genome of Muricauda ruestringensis DSM 13258.</title>
        <authorList>
            <person name="Lucas S."/>
            <person name="Han J."/>
            <person name="Lapidus A."/>
            <person name="Bruce D."/>
            <person name="Goodwin L."/>
            <person name="Pitluck S."/>
            <person name="Peters L."/>
            <person name="Kyrpides N."/>
            <person name="Mavromatis K."/>
            <person name="Ivanova N."/>
            <person name="Ovchinnikova G."/>
            <person name="Teshima H."/>
            <person name="Detter J.C."/>
            <person name="Tapia R."/>
            <person name="Han C."/>
            <person name="Land M."/>
            <person name="Hauser L."/>
            <person name="Markowitz V."/>
            <person name="Cheng J.-F."/>
            <person name="Hugenholtz P."/>
            <person name="Woyke T."/>
            <person name="Wu D."/>
            <person name="Spring S."/>
            <person name="Schroeder M."/>
            <person name="Brambilla E."/>
            <person name="Klenk H.-P."/>
            <person name="Eisen J.A."/>
        </authorList>
    </citation>
    <scope>NUCLEOTIDE SEQUENCE [LARGE SCALE GENOMIC DNA]</scope>
    <source>
        <strain evidence="2">DSM 13258 / LMG 19739 / B1</strain>
    </source>
</reference>
<dbReference type="RefSeq" id="WP_014033640.1">
    <property type="nucleotide sequence ID" value="NC_015945.1"/>
</dbReference>
<protein>
    <submittedName>
        <fullName evidence="1">Glycosyltransferase</fullName>
    </submittedName>
</protein>
<reference evidence="1 2" key="2">
    <citation type="journal article" date="2012" name="Stand. Genomic Sci.">
        <title>Complete genome sequence of the facultatively anaerobic, appendaged bacterium Muricauda ruestringensis type strain (B1(T)).</title>
        <authorList>
            <person name="Huntemann M."/>
            <person name="Teshima H."/>
            <person name="Lapidus A."/>
            <person name="Nolan M."/>
            <person name="Lucas S."/>
            <person name="Hammon N."/>
            <person name="Deshpande S."/>
            <person name="Cheng J.F."/>
            <person name="Tapia R."/>
            <person name="Goodwin L.A."/>
            <person name="Pitluck S."/>
            <person name="Liolios K."/>
            <person name="Pagani I."/>
            <person name="Ivanova N."/>
            <person name="Mavromatis K."/>
            <person name="Mikhailova N."/>
            <person name="Pati A."/>
            <person name="Chen A."/>
            <person name="Palaniappan K."/>
            <person name="Land M."/>
            <person name="Hauser L."/>
            <person name="Pan C."/>
            <person name="Brambilla E.M."/>
            <person name="Rohde M."/>
            <person name="Spring S."/>
            <person name="Goker M."/>
            <person name="Detter J.C."/>
            <person name="Bristow J."/>
            <person name="Eisen J.A."/>
            <person name="Markowitz V."/>
            <person name="Hugenholtz P."/>
            <person name="Kyrpides N.C."/>
            <person name="Klenk H.P."/>
            <person name="Woyke T."/>
        </authorList>
    </citation>
    <scope>NUCLEOTIDE SEQUENCE [LARGE SCALE GENOMIC DNA]</scope>
    <source>
        <strain evidence="2">DSM 13258 / LMG 19739 / B1</strain>
    </source>
</reference>
<gene>
    <name evidence="1" type="ordered locus">Murru_2321</name>
</gene>